<feature type="domain" description="NlpC/P60" evidence="7">
    <location>
        <begin position="86"/>
        <end position="224"/>
    </location>
</feature>
<dbReference type="InterPro" id="IPR038765">
    <property type="entry name" value="Papain-like_cys_pep_sf"/>
</dbReference>
<name>A0ABZ1W266_9ACTN</name>
<dbReference type="InterPro" id="IPR013517">
    <property type="entry name" value="FG-GAP"/>
</dbReference>
<keyword evidence="3 6" id="KW-0732">Signal</keyword>
<dbReference type="InterPro" id="IPR028994">
    <property type="entry name" value="Integrin_alpha_N"/>
</dbReference>
<keyword evidence="5" id="KW-0788">Thiol protease</keyword>
<evidence type="ECO:0000259" key="7">
    <source>
        <dbReference type="PROSITE" id="PS51935"/>
    </source>
</evidence>
<feature type="chain" id="PRO_5047196251" evidence="6">
    <location>
        <begin position="28"/>
        <end position="505"/>
    </location>
</feature>
<keyword evidence="4" id="KW-0378">Hydrolase</keyword>
<dbReference type="SUPFAM" id="SSF54001">
    <property type="entry name" value="Cysteine proteinases"/>
    <property type="match status" value="1"/>
</dbReference>
<evidence type="ECO:0000256" key="4">
    <source>
        <dbReference type="ARBA" id="ARBA00022801"/>
    </source>
</evidence>
<reference evidence="8 9" key="1">
    <citation type="submission" date="2022-10" db="EMBL/GenBank/DDBJ databases">
        <title>The complete genomes of actinobacterial strains from the NBC collection.</title>
        <authorList>
            <person name="Joergensen T.S."/>
            <person name="Alvarez Arevalo M."/>
            <person name="Sterndorff E.B."/>
            <person name="Faurdal D."/>
            <person name="Vuksanovic O."/>
            <person name="Mourched A.-S."/>
            <person name="Charusanti P."/>
            <person name="Shaw S."/>
            <person name="Blin K."/>
            <person name="Weber T."/>
        </authorList>
    </citation>
    <scope>NUCLEOTIDE SEQUENCE [LARGE SCALE GENOMIC DNA]</scope>
    <source>
        <strain evidence="8 9">NBC_01247</strain>
    </source>
</reference>
<evidence type="ECO:0000313" key="8">
    <source>
        <dbReference type="EMBL" id="WUS54917.1"/>
    </source>
</evidence>
<dbReference type="Gene3D" id="2.130.10.130">
    <property type="entry name" value="Integrin alpha, N-terminal"/>
    <property type="match status" value="1"/>
</dbReference>
<accession>A0ABZ1W266</accession>
<dbReference type="Pfam" id="PF13517">
    <property type="entry name" value="FG-GAP_3"/>
    <property type="match status" value="2"/>
</dbReference>
<evidence type="ECO:0000256" key="2">
    <source>
        <dbReference type="ARBA" id="ARBA00022670"/>
    </source>
</evidence>
<dbReference type="RefSeq" id="WP_329500557.1">
    <property type="nucleotide sequence ID" value="NZ_CP108460.1"/>
</dbReference>
<keyword evidence="2" id="KW-0645">Protease</keyword>
<feature type="signal peptide" evidence="6">
    <location>
        <begin position="1"/>
        <end position="27"/>
    </location>
</feature>
<dbReference type="Proteomes" id="UP001432014">
    <property type="component" value="Chromosome"/>
</dbReference>
<evidence type="ECO:0000256" key="6">
    <source>
        <dbReference type="SAM" id="SignalP"/>
    </source>
</evidence>
<organism evidence="8 9">
    <name type="scientific">Kitasatospora herbaricolor</name>
    <dbReference type="NCBI Taxonomy" id="68217"/>
    <lineage>
        <taxon>Bacteria</taxon>
        <taxon>Bacillati</taxon>
        <taxon>Actinomycetota</taxon>
        <taxon>Actinomycetes</taxon>
        <taxon>Kitasatosporales</taxon>
        <taxon>Streptomycetaceae</taxon>
        <taxon>Kitasatospora</taxon>
    </lineage>
</organism>
<dbReference type="PROSITE" id="PS51935">
    <property type="entry name" value="NLPC_P60"/>
    <property type="match status" value="1"/>
</dbReference>
<evidence type="ECO:0000256" key="3">
    <source>
        <dbReference type="ARBA" id="ARBA00022729"/>
    </source>
</evidence>
<evidence type="ECO:0000313" key="9">
    <source>
        <dbReference type="Proteomes" id="UP001432014"/>
    </source>
</evidence>
<evidence type="ECO:0000256" key="5">
    <source>
        <dbReference type="ARBA" id="ARBA00022807"/>
    </source>
</evidence>
<gene>
    <name evidence="8" type="ORF">OG469_04945</name>
</gene>
<dbReference type="SUPFAM" id="SSF69318">
    <property type="entry name" value="Integrin alpha N-terminal domain"/>
    <property type="match status" value="1"/>
</dbReference>
<evidence type="ECO:0000256" key="1">
    <source>
        <dbReference type="ARBA" id="ARBA00007074"/>
    </source>
</evidence>
<dbReference type="EMBL" id="CP108482">
    <property type="protein sequence ID" value="WUS54917.1"/>
    <property type="molecule type" value="Genomic_DNA"/>
</dbReference>
<proteinExistence type="inferred from homology"/>
<comment type="similarity">
    <text evidence="1">Belongs to the peptidase C40 family.</text>
</comment>
<dbReference type="InterPro" id="IPR000064">
    <property type="entry name" value="NLP_P60_dom"/>
</dbReference>
<dbReference type="Gene3D" id="3.90.1720.10">
    <property type="entry name" value="endopeptidase domain like (from Nostoc punctiforme)"/>
    <property type="match status" value="1"/>
</dbReference>
<protein>
    <submittedName>
        <fullName evidence="8">FG-GAP-like repeat-containing protein</fullName>
    </submittedName>
</protein>
<dbReference type="Pfam" id="PF00877">
    <property type="entry name" value="NLPC_P60"/>
    <property type="match status" value="1"/>
</dbReference>
<keyword evidence="9" id="KW-1185">Reference proteome</keyword>
<sequence length="505" mass="51741">MNMIIRLALSVAVVGAVTATTLGQAVADTPAPSTAAASSTANPGFLTQFTPTVPNPTTASAAQLAAAPRPAGAFATLTADSSAGGSISRAEVIARAQSWVDAGVPYSMTSYRTDANGKYRTDCSGFVSMAWHLDSSSGNNWGQTTGTLLNYTSSIAKESLKPGDILLNPDSGASGHVVIFNGWTSADHSTYDALEESGSSGAVHHSIPYPYYSGHGTFSPRRYDNIQDTNTRADVTGDGKADLMVLSVDGTIGLRPGSGTSFGASTTVSAGWQNFLGGAGQGRLYYADIDGDGNKDLLVQGTDGTIGVHFNNGSGTSFGANVPLSSGWQNYLGQPGQGRLTFPDINGDGKADLVIQGTDGTIATHLGSGTSFGANLPLSSGWQNYLSQPGQGRLTFPDINGDGKADLVIQGTDGTIATHLGSGTSFGANLPLSSGWQNYLSQPGQGRLTFPDINGDGKADLVIQGTDGTIATHLGSGTSFGANLPLSSGWQNYLSQPGQGTLSFE</sequence>